<evidence type="ECO:0000256" key="1">
    <source>
        <dbReference type="ARBA" id="ARBA00022884"/>
    </source>
</evidence>
<dbReference type="PROSITE" id="PS50142">
    <property type="entry name" value="RNASE_3_2"/>
    <property type="match status" value="1"/>
</dbReference>
<dbReference type="OrthoDB" id="2392202at2759"/>
<evidence type="ECO:0000259" key="3">
    <source>
        <dbReference type="PROSITE" id="PS50137"/>
    </source>
</evidence>
<name>A0A9Q5HZE6_SANBA</name>
<dbReference type="EMBL" id="LNZH02000169">
    <property type="protein sequence ID" value="OCB88823.1"/>
    <property type="molecule type" value="Genomic_DNA"/>
</dbReference>
<dbReference type="Gene3D" id="3.30.160.20">
    <property type="match status" value="1"/>
</dbReference>
<keyword evidence="1 2" id="KW-0694">RNA-binding</keyword>
<evidence type="ECO:0000259" key="4">
    <source>
        <dbReference type="PROSITE" id="PS50142"/>
    </source>
</evidence>
<dbReference type="InterPro" id="IPR000999">
    <property type="entry name" value="RNase_III_dom"/>
</dbReference>
<evidence type="ECO:0000313" key="5">
    <source>
        <dbReference type="EMBL" id="OCB88823.1"/>
    </source>
</evidence>
<gene>
    <name evidence="5" type="ORF">A7U60_g4011</name>
</gene>
<dbReference type="GO" id="GO:0004525">
    <property type="term" value="F:ribonuclease III activity"/>
    <property type="evidence" value="ECO:0007669"/>
    <property type="project" value="InterPro"/>
</dbReference>
<dbReference type="Pfam" id="PF00035">
    <property type="entry name" value="dsrm"/>
    <property type="match status" value="1"/>
</dbReference>
<dbReference type="InterPro" id="IPR036389">
    <property type="entry name" value="RNase_III_sf"/>
</dbReference>
<feature type="domain" description="RNase III" evidence="4">
    <location>
        <begin position="17"/>
        <end position="123"/>
    </location>
</feature>
<reference evidence="5" key="1">
    <citation type="submission" date="2016-06" db="EMBL/GenBank/DDBJ databases">
        <title>Draft Genome sequence of the fungus Inonotus baumii.</title>
        <authorList>
            <person name="Zhu H."/>
            <person name="Lin W."/>
        </authorList>
    </citation>
    <scope>NUCLEOTIDE SEQUENCE</scope>
    <source>
        <strain evidence="5">821</strain>
    </source>
</reference>
<feature type="domain" description="DRBM" evidence="3">
    <location>
        <begin position="176"/>
        <end position="246"/>
    </location>
</feature>
<dbReference type="AlphaFoldDB" id="A0A9Q5HZE6"/>
<keyword evidence="6" id="KW-1185">Reference proteome</keyword>
<dbReference type="SUPFAM" id="SSF69065">
    <property type="entry name" value="RNase III domain-like"/>
    <property type="match status" value="1"/>
</dbReference>
<organism evidence="5 6">
    <name type="scientific">Sanghuangporus baumii</name>
    <name type="common">Phellinus baumii</name>
    <dbReference type="NCBI Taxonomy" id="108892"/>
    <lineage>
        <taxon>Eukaryota</taxon>
        <taxon>Fungi</taxon>
        <taxon>Dikarya</taxon>
        <taxon>Basidiomycota</taxon>
        <taxon>Agaricomycotina</taxon>
        <taxon>Agaricomycetes</taxon>
        <taxon>Hymenochaetales</taxon>
        <taxon>Hymenochaetaceae</taxon>
        <taxon>Sanghuangporus</taxon>
    </lineage>
</organism>
<proteinExistence type="predicted"/>
<dbReference type="SMART" id="SM00358">
    <property type="entry name" value="DSRM"/>
    <property type="match status" value="1"/>
</dbReference>
<sequence length="248" mass="27507">MPSARLPPLPLVTGDRLLEEFSHRVLQHETTRDIQALIEQGRTALELAATIYLCSKRPMMAANEIPGFRSAILSDENFEAWVAHYGLRQQLQNDHLQGANIADTDDAKHTFQAYVGAVAVQAGVEVATDWTIELMRSQNTALAEVPADNCHRVESGRTEEDFDMEQGTRSQADIAQVKNFLEEVNKRCGQEHLRIEYQAENHASQHAPLWVVKCIVNGLVKGEGQGSSKRIAKEAAAKQAYDAMGWSA</sequence>
<dbReference type="Gene3D" id="1.10.1520.10">
    <property type="entry name" value="Ribonuclease III domain"/>
    <property type="match status" value="1"/>
</dbReference>
<evidence type="ECO:0000313" key="6">
    <source>
        <dbReference type="Proteomes" id="UP000757232"/>
    </source>
</evidence>
<dbReference type="Proteomes" id="UP000757232">
    <property type="component" value="Unassembled WGS sequence"/>
</dbReference>
<accession>A0A9Q5HZE6</accession>
<dbReference type="PROSITE" id="PS50137">
    <property type="entry name" value="DS_RBD"/>
    <property type="match status" value="1"/>
</dbReference>
<protein>
    <submittedName>
        <fullName evidence="5">Uncharacterized protein</fullName>
    </submittedName>
</protein>
<evidence type="ECO:0000256" key="2">
    <source>
        <dbReference type="PROSITE-ProRule" id="PRU00266"/>
    </source>
</evidence>
<dbReference type="GO" id="GO:0006396">
    <property type="term" value="P:RNA processing"/>
    <property type="evidence" value="ECO:0007669"/>
    <property type="project" value="InterPro"/>
</dbReference>
<comment type="caution">
    <text evidence="5">The sequence shown here is derived from an EMBL/GenBank/DDBJ whole genome shotgun (WGS) entry which is preliminary data.</text>
</comment>
<dbReference type="SUPFAM" id="SSF54768">
    <property type="entry name" value="dsRNA-binding domain-like"/>
    <property type="match status" value="1"/>
</dbReference>
<dbReference type="InterPro" id="IPR014720">
    <property type="entry name" value="dsRBD_dom"/>
</dbReference>
<dbReference type="GO" id="GO:0003723">
    <property type="term" value="F:RNA binding"/>
    <property type="evidence" value="ECO:0007669"/>
    <property type="project" value="UniProtKB-UniRule"/>
</dbReference>